<feature type="coiled-coil region" evidence="1">
    <location>
        <begin position="160"/>
        <end position="213"/>
    </location>
</feature>
<name>A0A812IVJ8_9DINO</name>
<protein>
    <recommendedName>
        <fullName evidence="4">AIG1-type G domain-containing protein</fullName>
    </recommendedName>
</protein>
<dbReference type="AlphaFoldDB" id="A0A812IVJ8"/>
<comment type="caution">
    <text evidence="2">The sequence shown here is derived from an EMBL/GenBank/DDBJ whole genome shotgun (WGS) entry which is preliminary data.</text>
</comment>
<evidence type="ECO:0000313" key="3">
    <source>
        <dbReference type="Proteomes" id="UP000601435"/>
    </source>
</evidence>
<keyword evidence="1" id="KW-0175">Coiled coil</keyword>
<reference evidence="2" key="1">
    <citation type="submission" date="2021-02" db="EMBL/GenBank/DDBJ databases">
        <authorList>
            <person name="Dougan E. K."/>
            <person name="Rhodes N."/>
            <person name="Thang M."/>
            <person name="Chan C."/>
        </authorList>
    </citation>
    <scope>NUCLEOTIDE SEQUENCE</scope>
</reference>
<organism evidence="2 3">
    <name type="scientific">Symbiodinium necroappetens</name>
    <dbReference type="NCBI Taxonomy" id="1628268"/>
    <lineage>
        <taxon>Eukaryota</taxon>
        <taxon>Sar</taxon>
        <taxon>Alveolata</taxon>
        <taxon>Dinophyceae</taxon>
        <taxon>Suessiales</taxon>
        <taxon>Symbiodiniaceae</taxon>
        <taxon>Symbiodinium</taxon>
    </lineage>
</organism>
<accession>A0A812IVJ8</accession>
<keyword evidence="3" id="KW-1185">Reference proteome</keyword>
<evidence type="ECO:0008006" key="4">
    <source>
        <dbReference type="Google" id="ProtNLM"/>
    </source>
</evidence>
<dbReference type="EMBL" id="CAJNJA010004769">
    <property type="protein sequence ID" value="CAE7181507.1"/>
    <property type="molecule type" value="Genomic_DNA"/>
</dbReference>
<dbReference type="Proteomes" id="UP000601435">
    <property type="component" value="Unassembled WGS sequence"/>
</dbReference>
<sequence>MVEFVDTPGLADVHGPQMAAQAINQFLNQAAQQDYRVKIFFVMTLQAGRMKPEDLYTIKQVMSCIVLPGGNKPGPNSYGVIINMCKFTEDRSFAELQKLVQLQLGVASKAVPFTTTYIEYVPYVPDADGAKNATVPCADLLQRLIVFPGIFVQSASPIDVRDWEQRLEDLRKELGRETEQKIKEMEKKHSTEKEELLRNIDNMNAQLAASVHEPWYNKLIDGTATVISSVVPAMITNWWR</sequence>
<evidence type="ECO:0000256" key="1">
    <source>
        <dbReference type="SAM" id="Coils"/>
    </source>
</evidence>
<gene>
    <name evidence="2" type="ORF">SNEC2469_LOCUS727</name>
</gene>
<evidence type="ECO:0000313" key="2">
    <source>
        <dbReference type="EMBL" id="CAE7181507.1"/>
    </source>
</evidence>
<proteinExistence type="predicted"/>
<dbReference type="OrthoDB" id="443724at2759"/>